<sequence>MDRDKSMEGVTMIFYWAINIGAFFSLATTYSARNVGYYLAFLAPGLMYLIVCVVMVIIGSKIDHLPPQGSILGNVCKVLSVCFRGNFIKRIRRKEFWDFAYPTNMQNRGETYYKTKKQKPITWVDQDVKNFHATFLQCGMFLYWVIFNLSDSGLGSALNAQAGAMTTKNVPNDLFSNFNPLVIIVLIPLLEKVIYPTFERLGIEVKSVHKISFGFFLGSMTSMTAALIQWRIYETSPCGYHATTCDDVSPISAWVEVSVYALAAAGECFCMTQAYELSYTRAPENSKSLVTALFLLTNSFSAAIEEAITGALVDPHLIWPFTALACIGFVSTVVFLIQYWNLDKVMAQEALDREHAKQEKLLREQQQGNELTDQLGVDSVSVSTNNYDNLGRRI</sequence>
<comment type="caution">
    <text evidence="1">The sequence shown here is derived from an EMBL/GenBank/DDBJ whole genome shotgun (WGS) entry which is preliminary data.</text>
</comment>
<proteinExistence type="predicted"/>
<evidence type="ECO:0000313" key="2">
    <source>
        <dbReference type="Proteomes" id="UP001165064"/>
    </source>
</evidence>
<dbReference type="EMBL" id="BSXS01000024">
    <property type="protein sequence ID" value="GME70353.1"/>
    <property type="molecule type" value="Genomic_DNA"/>
</dbReference>
<name>A0ACB5SR65_AMBMO</name>
<protein>
    <submittedName>
        <fullName evidence="1">Unnamed protein product</fullName>
    </submittedName>
</protein>
<evidence type="ECO:0000313" key="1">
    <source>
        <dbReference type="EMBL" id="GME70353.1"/>
    </source>
</evidence>
<gene>
    <name evidence="1" type="ORF">Amon02_000016300</name>
</gene>
<keyword evidence="2" id="KW-1185">Reference proteome</keyword>
<organism evidence="1 2">
    <name type="scientific">Ambrosiozyma monospora</name>
    <name type="common">Yeast</name>
    <name type="synonym">Endomycopsis monosporus</name>
    <dbReference type="NCBI Taxonomy" id="43982"/>
    <lineage>
        <taxon>Eukaryota</taxon>
        <taxon>Fungi</taxon>
        <taxon>Dikarya</taxon>
        <taxon>Ascomycota</taxon>
        <taxon>Saccharomycotina</taxon>
        <taxon>Pichiomycetes</taxon>
        <taxon>Pichiales</taxon>
        <taxon>Pichiaceae</taxon>
        <taxon>Ambrosiozyma</taxon>
    </lineage>
</organism>
<accession>A0ACB5SR65</accession>
<reference evidence="1" key="1">
    <citation type="submission" date="2023-04" db="EMBL/GenBank/DDBJ databases">
        <title>Ambrosiozyma monospora NBRC 10751.</title>
        <authorList>
            <person name="Ichikawa N."/>
            <person name="Sato H."/>
            <person name="Tonouchi N."/>
        </authorList>
    </citation>
    <scope>NUCLEOTIDE SEQUENCE</scope>
    <source>
        <strain evidence="1">NBRC 10751</strain>
    </source>
</reference>
<dbReference type="Proteomes" id="UP001165064">
    <property type="component" value="Unassembled WGS sequence"/>
</dbReference>